<dbReference type="AlphaFoldDB" id="A0AAN8EM41"/>
<dbReference type="GO" id="GO:0008948">
    <property type="term" value="F:oxaloacetate decarboxylase activity"/>
    <property type="evidence" value="ECO:0007669"/>
    <property type="project" value="TreeGrafter"/>
</dbReference>
<evidence type="ECO:0000256" key="2">
    <source>
        <dbReference type="SAM" id="Phobius"/>
    </source>
</evidence>
<dbReference type="InterPro" id="IPR005493">
    <property type="entry name" value="RraA/RraA-like"/>
</dbReference>
<keyword evidence="1" id="KW-0479">Metal-binding</keyword>
<feature type="binding site" evidence="1">
    <location>
        <position position="203"/>
    </location>
    <ligand>
        <name>substrate</name>
    </ligand>
</feature>
<dbReference type="SUPFAM" id="SSF89562">
    <property type="entry name" value="RraA-like"/>
    <property type="match status" value="1"/>
</dbReference>
<dbReference type="Proteomes" id="UP001316803">
    <property type="component" value="Unassembled WGS sequence"/>
</dbReference>
<feature type="binding site" evidence="1">
    <location>
        <begin position="181"/>
        <end position="184"/>
    </location>
    <ligand>
        <name>substrate</name>
    </ligand>
</feature>
<feature type="binding site" evidence="1">
    <location>
        <position position="204"/>
    </location>
    <ligand>
        <name>Mg(2+)</name>
        <dbReference type="ChEBI" id="CHEBI:18420"/>
    </ligand>
</feature>
<dbReference type="Gene3D" id="3.50.30.40">
    <property type="entry name" value="Ribonuclease E inhibitor RraA/RraA-like"/>
    <property type="match status" value="1"/>
</dbReference>
<protein>
    <recommendedName>
        <fullName evidence="5">NADH dehydrogenase [ubiquinone] 1 alpha subcomplex subunit 1</fullName>
    </recommendedName>
</protein>
<evidence type="ECO:0000256" key="1">
    <source>
        <dbReference type="PIRSR" id="PIRSR605493-1"/>
    </source>
</evidence>
<evidence type="ECO:0000313" key="3">
    <source>
        <dbReference type="EMBL" id="KAK5958353.1"/>
    </source>
</evidence>
<dbReference type="GO" id="GO:0046872">
    <property type="term" value="F:metal ion binding"/>
    <property type="evidence" value="ECO:0007669"/>
    <property type="project" value="UniProtKB-KW"/>
</dbReference>
<comment type="caution">
    <text evidence="3">The sequence shown here is derived from an EMBL/GenBank/DDBJ whole genome shotgun (WGS) entry which is preliminary data.</text>
</comment>
<keyword evidence="2" id="KW-1133">Transmembrane helix</keyword>
<keyword evidence="2" id="KW-0472">Membrane</keyword>
<gene>
    <name evidence="3" type="ORF">OHC33_000195</name>
</gene>
<evidence type="ECO:0008006" key="5">
    <source>
        <dbReference type="Google" id="ProtNLM"/>
    </source>
</evidence>
<evidence type="ECO:0000313" key="4">
    <source>
        <dbReference type="Proteomes" id="UP001316803"/>
    </source>
</evidence>
<dbReference type="PANTHER" id="PTHR33254">
    <property type="entry name" value="4-HYDROXY-4-METHYL-2-OXOGLUTARATE ALDOLASE 3-RELATED"/>
    <property type="match status" value="1"/>
</dbReference>
<comment type="cofactor">
    <cofactor evidence="1">
        <name>Mg(2+)</name>
        <dbReference type="ChEBI" id="CHEBI:18420"/>
    </cofactor>
</comment>
<name>A0AAN8EM41_9EURO</name>
<dbReference type="EMBL" id="JAKLMC020000001">
    <property type="protein sequence ID" value="KAK5958353.1"/>
    <property type="molecule type" value="Genomic_DNA"/>
</dbReference>
<keyword evidence="2" id="KW-0812">Transmembrane</keyword>
<dbReference type="InterPro" id="IPR017384">
    <property type="entry name" value="NADH_Ub_cplx-1_asu_su-1"/>
</dbReference>
<sequence>MGVPFETLLPYGLMLALFGVTGVGLSAATYYENNYKRPRHGLDKWDRQMMERDQRMTGIKRGQSDKVEAPLGFEVNNPWKVSDALLKLEKPAAGKPAKAGYLADIVPFAPSSPFAPANTLQSKIIARASTLKLVDKSDAMQPLSADDPNAIPNGSHWADETEEGTILVIGQPSHQTCAAVGGIMASRMSYRGVRGCVVGGRVRDLAELKKSGLPIWAAGRSTVGSGAESQVYARNIPISIKEVSVSPGDIVFCDPLEGVVVIPQDLADQVIDLIPKLVSADDKVKEDVEKGSTVQAAFKKHRN</sequence>
<keyword evidence="4" id="KW-1185">Reference proteome</keyword>
<organism evidence="3 4">
    <name type="scientific">Knufia fluminis</name>
    <dbReference type="NCBI Taxonomy" id="191047"/>
    <lineage>
        <taxon>Eukaryota</taxon>
        <taxon>Fungi</taxon>
        <taxon>Dikarya</taxon>
        <taxon>Ascomycota</taxon>
        <taxon>Pezizomycotina</taxon>
        <taxon>Eurotiomycetes</taxon>
        <taxon>Chaetothyriomycetidae</taxon>
        <taxon>Chaetothyriales</taxon>
        <taxon>Trichomeriaceae</taxon>
        <taxon>Knufia</taxon>
    </lineage>
</organism>
<keyword evidence="1" id="KW-0460">Magnesium</keyword>
<dbReference type="Pfam" id="PF15879">
    <property type="entry name" value="MWFE"/>
    <property type="match status" value="1"/>
</dbReference>
<dbReference type="PANTHER" id="PTHR33254:SF4">
    <property type="entry name" value="4-HYDROXY-4-METHYL-2-OXOGLUTARATE ALDOLASE 3-RELATED"/>
    <property type="match status" value="1"/>
</dbReference>
<accession>A0AAN8EM41</accession>
<proteinExistence type="predicted"/>
<feature type="transmembrane region" description="Helical" evidence="2">
    <location>
        <begin position="12"/>
        <end position="31"/>
    </location>
</feature>
<dbReference type="GO" id="GO:0047443">
    <property type="term" value="F:4-hydroxy-4-methyl-2-oxoglutarate aldolase activity"/>
    <property type="evidence" value="ECO:0007669"/>
    <property type="project" value="TreeGrafter"/>
</dbReference>
<dbReference type="CDD" id="cd16841">
    <property type="entry name" value="RraA_family"/>
    <property type="match status" value="1"/>
</dbReference>
<reference evidence="3 4" key="1">
    <citation type="submission" date="2022-12" db="EMBL/GenBank/DDBJ databases">
        <title>Genomic features and morphological characterization of a novel Knufia sp. strain isolated from spacecraft assembly facility.</title>
        <authorList>
            <person name="Teixeira M."/>
            <person name="Chander A.M."/>
            <person name="Stajich J.E."/>
            <person name="Venkateswaran K."/>
        </authorList>
    </citation>
    <scope>NUCLEOTIDE SEQUENCE [LARGE SCALE GENOMIC DNA]</scope>
    <source>
        <strain evidence="3 4">FJI-L2-BK-P2</strain>
    </source>
</reference>
<dbReference type="Pfam" id="PF03737">
    <property type="entry name" value="RraA-like"/>
    <property type="match status" value="1"/>
</dbReference>
<dbReference type="InterPro" id="IPR036704">
    <property type="entry name" value="RraA/RraA-like_sf"/>
</dbReference>